<dbReference type="EMBL" id="CAJNRD030001118">
    <property type="protein sequence ID" value="CAG5081356.1"/>
    <property type="molecule type" value="Genomic_DNA"/>
</dbReference>
<evidence type="ECO:0000256" key="2">
    <source>
        <dbReference type="ARBA" id="ARBA00023043"/>
    </source>
</evidence>
<keyword evidence="2" id="KW-0040">ANK repeat</keyword>
<gene>
    <name evidence="3" type="ORF">HICCMSTLAB_LOCUS3261</name>
</gene>
<dbReference type="InterPro" id="IPR002110">
    <property type="entry name" value="Ankyrin_rpt"/>
</dbReference>
<evidence type="ECO:0000256" key="1">
    <source>
        <dbReference type="ARBA" id="ARBA00022737"/>
    </source>
</evidence>
<dbReference type="PANTHER" id="PTHR24193">
    <property type="entry name" value="ANKYRIN REPEAT PROTEIN"/>
    <property type="match status" value="1"/>
</dbReference>
<dbReference type="Pfam" id="PF00023">
    <property type="entry name" value="Ank"/>
    <property type="match status" value="2"/>
</dbReference>
<dbReference type="SUPFAM" id="SSF48403">
    <property type="entry name" value="Ankyrin repeat"/>
    <property type="match status" value="1"/>
</dbReference>
<name>A0A8J2H762_COTCN</name>
<dbReference type="InterPro" id="IPR036770">
    <property type="entry name" value="Ankyrin_rpt-contain_sf"/>
</dbReference>
<organism evidence="3 4">
    <name type="scientific">Cotesia congregata</name>
    <name type="common">Parasitoid wasp</name>
    <name type="synonym">Apanteles congregatus</name>
    <dbReference type="NCBI Taxonomy" id="51543"/>
    <lineage>
        <taxon>Eukaryota</taxon>
        <taxon>Metazoa</taxon>
        <taxon>Ecdysozoa</taxon>
        <taxon>Arthropoda</taxon>
        <taxon>Hexapoda</taxon>
        <taxon>Insecta</taxon>
        <taxon>Pterygota</taxon>
        <taxon>Neoptera</taxon>
        <taxon>Endopterygota</taxon>
        <taxon>Hymenoptera</taxon>
        <taxon>Apocrita</taxon>
        <taxon>Ichneumonoidea</taxon>
        <taxon>Braconidae</taxon>
        <taxon>Microgastrinae</taxon>
        <taxon>Cotesia</taxon>
    </lineage>
</organism>
<dbReference type="Gene3D" id="1.25.40.20">
    <property type="entry name" value="Ankyrin repeat-containing domain"/>
    <property type="match status" value="1"/>
</dbReference>
<keyword evidence="1" id="KW-0677">Repeat</keyword>
<reference evidence="3" key="1">
    <citation type="submission" date="2021-04" db="EMBL/GenBank/DDBJ databases">
        <authorList>
            <person name="Chebbi M.A.C M."/>
        </authorList>
    </citation>
    <scope>NUCLEOTIDE SEQUENCE</scope>
</reference>
<dbReference type="AlphaFoldDB" id="A0A8J2H762"/>
<proteinExistence type="predicted"/>
<dbReference type="GO" id="GO:0045944">
    <property type="term" value="P:positive regulation of transcription by RNA polymerase II"/>
    <property type="evidence" value="ECO:0007669"/>
    <property type="project" value="TreeGrafter"/>
</dbReference>
<dbReference type="GO" id="GO:0005634">
    <property type="term" value="C:nucleus"/>
    <property type="evidence" value="ECO:0007669"/>
    <property type="project" value="TreeGrafter"/>
</dbReference>
<comment type="caution">
    <text evidence="3">The sequence shown here is derived from an EMBL/GenBank/DDBJ whole genome shotgun (WGS) entry which is preliminary data.</text>
</comment>
<dbReference type="InterPro" id="IPR050663">
    <property type="entry name" value="Ankyrin-SOCS_Box"/>
</dbReference>
<keyword evidence="4" id="KW-1185">Reference proteome</keyword>
<evidence type="ECO:0000313" key="4">
    <source>
        <dbReference type="Proteomes" id="UP000786811"/>
    </source>
</evidence>
<dbReference type="OrthoDB" id="416222at2759"/>
<protein>
    <submittedName>
        <fullName evidence="3">Uncharacterized protein</fullName>
    </submittedName>
</protein>
<dbReference type="PANTHER" id="PTHR24193:SF121">
    <property type="entry name" value="ADA2A-CONTAINING COMPLEX COMPONENT 3, ISOFORM D"/>
    <property type="match status" value="1"/>
</dbReference>
<accession>A0A8J2H762</accession>
<evidence type="ECO:0000313" key="3">
    <source>
        <dbReference type="EMBL" id="CAG5081356.1"/>
    </source>
</evidence>
<sequence length="190" mass="21536">MMVKKYSQGKNSKFGRYSKKKDKKYFFKKKNPKKRVNPLVVQKAIECPWITSIRRFLQTSMDVNLLNLTEPLLHTAVRISKYTMVQQLLAAGADPNDVPKLGDCGHPPKFLVPSPKIQCPCPPLIIAVDRGNEKMAKLLIQNKADPNIVSCYGSALNIAVEKDSYRADNNLLTIIEIKAFNFFLEQLVKN</sequence>
<dbReference type="SMART" id="SM00248">
    <property type="entry name" value="ANK"/>
    <property type="match status" value="2"/>
</dbReference>
<dbReference type="Proteomes" id="UP000786811">
    <property type="component" value="Unassembled WGS sequence"/>
</dbReference>
<dbReference type="GO" id="GO:0000976">
    <property type="term" value="F:transcription cis-regulatory region binding"/>
    <property type="evidence" value="ECO:0007669"/>
    <property type="project" value="TreeGrafter"/>
</dbReference>